<feature type="compositionally biased region" description="Gly residues" evidence="2">
    <location>
        <begin position="751"/>
        <end position="762"/>
    </location>
</feature>
<feature type="compositionally biased region" description="Polar residues" evidence="2">
    <location>
        <begin position="53"/>
        <end position="63"/>
    </location>
</feature>
<dbReference type="InterPro" id="IPR015408">
    <property type="entry name" value="Znf_Mcm10/DnaG"/>
</dbReference>
<feature type="region of interest" description="Disordered" evidence="2">
    <location>
        <begin position="582"/>
        <end position="626"/>
    </location>
</feature>
<feature type="region of interest" description="Disordered" evidence="2">
    <location>
        <begin position="686"/>
        <end position="772"/>
    </location>
</feature>
<protein>
    <recommendedName>
        <fullName evidence="3">Zinc finger Mcm10/DnaG-type domain-containing protein</fullName>
    </recommendedName>
</protein>
<keyword evidence="5" id="KW-1185">Reference proteome</keyword>
<comment type="similarity">
    <text evidence="1">Belongs to the MCM10 family.</text>
</comment>
<feature type="domain" description="Zinc finger Mcm10/DnaG-type" evidence="3">
    <location>
        <begin position="490"/>
        <end position="535"/>
    </location>
</feature>
<name>W9WI59_9EURO</name>
<reference evidence="4 5" key="1">
    <citation type="submission" date="2013-03" db="EMBL/GenBank/DDBJ databases">
        <title>The Genome Sequence of Cladophialophora psammophila CBS 110553.</title>
        <authorList>
            <consortium name="The Broad Institute Genomics Platform"/>
            <person name="Cuomo C."/>
            <person name="de Hoog S."/>
            <person name="Gorbushina A."/>
            <person name="Walker B."/>
            <person name="Young S.K."/>
            <person name="Zeng Q."/>
            <person name="Gargeya S."/>
            <person name="Fitzgerald M."/>
            <person name="Haas B."/>
            <person name="Abouelleil A."/>
            <person name="Allen A.W."/>
            <person name="Alvarado L."/>
            <person name="Arachchi H.M."/>
            <person name="Berlin A.M."/>
            <person name="Chapman S.B."/>
            <person name="Gainer-Dewar J."/>
            <person name="Goldberg J."/>
            <person name="Griggs A."/>
            <person name="Gujja S."/>
            <person name="Hansen M."/>
            <person name="Howarth C."/>
            <person name="Imamovic A."/>
            <person name="Ireland A."/>
            <person name="Larimer J."/>
            <person name="McCowan C."/>
            <person name="Murphy C."/>
            <person name="Pearson M."/>
            <person name="Poon T.W."/>
            <person name="Priest M."/>
            <person name="Roberts A."/>
            <person name="Saif S."/>
            <person name="Shea T."/>
            <person name="Sisk P."/>
            <person name="Sykes S."/>
            <person name="Wortman J."/>
            <person name="Nusbaum C."/>
            <person name="Birren B."/>
        </authorList>
    </citation>
    <scope>NUCLEOTIDE SEQUENCE [LARGE SCALE GENOMIC DNA]</scope>
    <source>
        <strain evidence="4 5">CBS 110553</strain>
    </source>
</reference>
<feature type="region of interest" description="Disordered" evidence="2">
    <location>
        <begin position="1"/>
        <end position="81"/>
    </location>
</feature>
<feature type="region of interest" description="Disordered" evidence="2">
    <location>
        <begin position="293"/>
        <end position="315"/>
    </location>
</feature>
<feature type="compositionally biased region" description="Basic and acidic residues" evidence="2">
    <location>
        <begin position="206"/>
        <end position="232"/>
    </location>
</feature>
<dbReference type="EMBL" id="AMGX01000015">
    <property type="protein sequence ID" value="EXJ67603.1"/>
    <property type="molecule type" value="Genomic_DNA"/>
</dbReference>
<dbReference type="GO" id="GO:0006270">
    <property type="term" value="P:DNA replication initiation"/>
    <property type="evidence" value="ECO:0007669"/>
    <property type="project" value="InterPro"/>
</dbReference>
<feature type="compositionally biased region" description="Acidic residues" evidence="2">
    <location>
        <begin position="763"/>
        <end position="772"/>
    </location>
</feature>
<dbReference type="STRING" id="1182543.W9WI59"/>
<feature type="compositionally biased region" description="Polar residues" evidence="2">
    <location>
        <begin position="163"/>
        <end position="182"/>
    </location>
</feature>
<feature type="compositionally biased region" description="Polar residues" evidence="2">
    <location>
        <begin position="300"/>
        <end position="315"/>
    </location>
</feature>
<dbReference type="InterPro" id="IPR040184">
    <property type="entry name" value="Mcm10"/>
</dbReference>
<proteinExistence type="inferred from homology"/>
<organism evidence="4 5">
    <name type="scientific">Cladophialophora psammophila CBS 110553</name>
    <dbReference type="NCBI Taxonomy" id="1182543"/>
    <lineage>
        <taxon>Eukaryota</taxon>
        <taxon>Fungi</taxon>
        <taxon>Dikarya</taxon>
        <taxon>Ascomycota</taxon>
        <taxon>Pezizomycotina</taxon>
        <taxon>Eurotiomycetes</taxon>
        <taxon>Chaetothyriomycetidae</taxon>
        <taxon>Chaetothyriales</taxon>
        <taxon>Herpotrichiellaceae</taxon>
        <taxon>Cladophialophora</taxon>
    </lineage>
</organism>
<dbReference type="RefSeq" id="XP_007747719.1">
    <property type="nucleotide sequence ID" value="XM_007749529.1"/>
</dbReference>
<evidence type="ECO:0000313" key="5">
    <source>
        <dbReference type="Proteomes" id="UP000019471"/>
    </source>
</evidence>
<evidence type="ECO:0000256" key="1">
    <source>
        <dbReference type="ARBA" id="ARBA00009679"/>
    </source>
</evidence>
<feature type="compositionally biased region" description="Basic and acidic residues" evidence="2">
    <location>
        <begin position="735"/>
        <end position="746"/>
    </location>
</feature>
<dbReference type="GO" id="GO:0003688">
    <property type="term" value="F:DNA replication origin binding"/>
    <property type="evidence" value="ECO:0007669"/>
    <property type="project" value="TreeGrafter"/>
</dbReference>
<dbReference type="PANTHER" id="PTHR13454">
    <property type="entry name" value="PROTEIN MCM10 HOMOLOG"/>
    <property type="match status" value="1"/>
</dbReference>
<feature type="compositionally biased region" description="Polar residues" evidence="2">
    <location>
        <begin position="234"/>
        <end position="247"/>
    </location>
</feature>
<comment type="caution">
    <text evidence="4">The sequence shown here is derived from an EMBL/GenBank/DDBJ whole genome shotgun (WGS) entry which is preliminary data.</text>
</comment>
<dbReference type="AlphaFoldDB" id="W9WI59"/>
<evidence type="ECO:0000259" key="3">
    <source>
        <dbReference type="Pfam" id="PF09329"/>
    </source>
</evidence>
<dbReference type="GO" id="GO:0003697">
    <property type="term" value="F:single-stranded DNA binding"/>
    <property type="evidence" value="ECO:0007669"/>
    <property type="project" value="InterPro"/>
</dbReference>
<dbReference type="GeneID" id="19193646"/>
<dbReference type="Pfam" id="PF09329">
    <property type="entry name" value="zf-primase"/>
    <property type="match status" value="1"/>
</dbReference>
<feature type="compositionally biased region" description="Low complexity" evidence="2">
    <location>
        <begin position="188"/>
        <end position="205"/>
    </location>
</feature>
<feature type="compositionally biased region" description="Polar residues" evidence="2">
    <location>
        <begin position="30"/>
        <end position="44"/>
    </location>
</feature>
<dbReference type="HOGENOM" id="CLU_011047_0_0_1"/>
<feature type="compositionally biased region" description="Low complexity" evidence="2">
    <location>
        <begin position="699"/>
        <end position="713"/>
    </location>
</feature>
<evidence type="ECO:0000313" key="4">
    <source>
        <dbReference type="EMBL" id="EXJ67603.1"/>
    </source>
</evidence>
<dbReference type="PANTHER" id="PTHR13454:SF11">
    <property type="entry name" value="PROTEIN MCM10 HOMOLOG"/>
    <property type="match status" value="1"/>
</dbReference>
<dbReference type="Proteomes" id="UP000019471">
    <property type="component" value="Unassembled WGS sequence"/>
</dbReference>
<dbReference type="OrthoDB" id="273123at2759"/>
<dbReference type="eggNOG" id="KOG3056">
    <property type="taxonomic scope" value="Eukaryota"/>
</dbReference>
<dbReference type="Gene3D" id="2.40.50.140">
    <property type="entry name" value="Nucleic acid-binding proteins"/>
    <property type="match status" value="1"/>
</dbReference>
<gene>
    <name evidence="4" type="ORF">A1O5_08949</name>
</gene>
<dbReference type="InterPro" id="IPR012340">
    <property type="entry name" value="NA-bd_OB-fold"/>
</dbReference>
<dbReference type="GO" id="GO:0043596">
    <property type="term" value="C:nuclear replication fork"/>
    <property type="evidence" value="ECO:0007669"/>
    <property type="project" value="TreeGrafter"/>
</dbReference>
<accession>W9WI59</accession>
<feature type="compositionally biased region" description="Acidic residues" evidence="2">
    <location>
        <begin position="65"/>
        <end position="80"/>
    </location>
</feature>
<sequence>MSSDFAWPPVSPHAALMSSPSGRKKYEAYQNGTSPTKRSATTPSLVDGLRAARTNNDFTTKGGSTEEEEEEEEDEEDEETLQLQLAAIEAKLKLKKLQQNKARAATPAGDSSRPASAHAPSASQVEVKASPSKRRQALVSKSPTRVLLGIDKGVRGADVSLRRANTTTGSHRSTKTNNSLPSSDRPPSRCSAFSSARSAASSRSTVRSESRKTFSERMTEARQRETSLERRRATTIQNRSKGFTLDQTEIEQYRSAAEESRSHQPSKSPPRQYFEYSRDEVLHATLGANMGSRQLKKSRTMPNLKTSPPRHNTNRETQLGSAVLFEGFSELHLSSRILPHSFLKRTLPVEQFTILRIADLLKVVKPPAYELPESVCDYAVFAVIASKSSPMDHKTTNPDNGTVGSNDWQRQWEDGSRNHRRFMALTLTDLTWTIDLYLFSTALPRYHRLTPGTVVAILNPGILPPKPGKADTGAFSLSLSDDSDTVLEIGTARDLGYCKTLKRDGKECGSWVNVAKTNICEWHLNAEINRTKAKRMGVNTGTNGFGEWKNCSKTWDEDGENRGLLSRDGRRYDRATESHYYIASTGPKSGGHARRAGAGPHLLDSDDPFLPGQDGQLSRPSDRDTRLRKRLAALAKEREIAQRLGSREHGGFGFESAGAEYMRQKTKARTMDGNEGKDNQDARTLAAAAGAGETQSRRSGPISGSILNSIGSSTNESRKRTAADVRLSPVKKTRFVTEKGIREAGRDSLGAAGGQGPGGGGESESEDELEIV</sequence>
<feature type="region of interest" description="Disordered" evidence="2">
    <location>
        <begin position="253"/>
        <end position="272"/>
    </location>
</feature>
<feature type="region of interest" description="Disordered" evidence="2">
    <location>
        <begin position="97"/>
        <end position="248"/>
    </location>
</feature>
<evidence type="ECO:0000256" key="2">
    <source>
        <dbReference type="SAM" id="MobiDB-lite"/>
    </source>
</evidence>
<feature type="compositionally biased region" description="Low complexity" evidence="2">
    <location>
        <begin position="99"/>
        <end position="123"/>
    </location>
</feature>